<dbReference type="GO" id="GO:0006417">
    <property type="term" value="P:regulation of translation"/>
    <property type="evidence" value="ECO:0007669"/>
    <property type="project" value="TreeGrafter"/>
</dbReference>
<name>A0A7X0JJJ1_9HYPH</name>
<protein>
    <submittedName>
        <fullName evidence="2">Anti-sigma-K factor RskA</fullName>
    </submittedName>
</protein>
<evidence type="ECO:0000313" key="3">
    <source>
        <dbReference type="Proteomes" id="UP000585437"/>
    </source>
</evidence>
<dbReference type="PANTHER" id="PTHR37461">
    <property type="entry name" value="ANTI-SIGMA-K FACTOR RSKA"/>
    <property type="match status" value="1"/>
</dbReference>
<dbReference type="InterPro" id="IPR051474">
    <property type="entry name" value="Anti-sigma-K/W_factor"/>
</dbReference>
<evidence type="ECO:0000259" key="1">
    <source>
        <dbReference type="Pfam" id="PF10099"/>
    </source>
</evidence>
<keyword evidence="3" id="KW-1185">Reference proteome</keyword>
<feature type="domain" description="Anti-sigma K factor RskA C-terminal" evidence="1">
    <location>
        <begin position="109"/>
        <end position="231"/>
    </location>
</feature>
<dbReference type="EMBL" id="JACHBU010000002">
    <property type="protein sequence ID" value="MBB6507821.1"/>
    <property type="molecule type" value="Genomic_DNA"/>
</dbReference>
<dbReference type="PANTHER" id="PTHR37461:SF1">
    <property type="entry name" value="ANTI-SIGMA-K FACTOR RSKA"/>
    <property type="match status" value="1"/>
</dbReference>
<evidence type="ECO:0000313" key="2">
    <source>
        <dbReference type="EMBL" id="MBB6507821.1"/>
    </source>
</evidence>
<dbReference type="InterPro" id="IPR018764">
    <property type="entry name" value="RskA_C"/>
</dbReference>
<organism evidence="2 3">
    <name type="scientific">Rhizobium soli</name>
    <dbReference type="NCBI Taxonomy" id="424798"/>
    <lineage>
        <taxon>Bacteria</taxon>
        <taxon>Pseudomonadati</taxon>
        <taxon>Pseudomonadota</taxon>
        <taxon>Alphaproteobacteria</taxon>
        <taxon>Hyphomicrobiales</taxon>
        <taxon>Rhizobiaceae</taxon>
        <taxon>Rhizobium/Agrobacterium group</taxon>
        <taxon>Rhizobium</taxon>
    </lineage>
</organism>
<dbReference type="GO" id="GO:0016989">
    <property type="term" value="F:sigma factor antagonist activity"/>
    <property type="evidence" value="ECO:0007669"/>
    <property type="project" value="TreeGrafter"/>
</dbReference>
<dbReference type="Proteomes" id="UP000585437">
    <property type="component" value="Unassembled WGS sequence"/>
</dbReference>
<comment type="caution">
    <text evidence="2">The sequence shown here is derived from an EMBL/GenBank/DDBJ whole genome shotgun (WGS) entry which is preliminary data.</text>
</comment>
<reference evidence="2 3" key="1">
    <citation type="submission" date="2020-08" db="EMBL/GenBank/DDBJ databases">
        <title>The Agave Microbiome: Exploring the role of microbial communities in plant adaptations to desert environments.</title>
        <authorList>
            <person name="Partida-Martinez L.P."/>
        </authorList>
    </citation>
    <scope>NUCLEOTIDE SEQUENCE [LARGE SCALE GENOMIC DNA]</scope>
    <source>
        <strain evidence="2 3">AS3.12</strain>
    </source>
</reference>
<dbReference type="AlphaFoldDB" id="A0A7X0JJJ1"/>
<dbReference type="Pfam" id="PF10099">
    <property type="entry name" value="RskA_C"/>
    <property type="match status" value="1"/>
</dbReference>
<proteinExistence type="predicted"/>
<dbReference type="RefSeq" id="WP_113109449.1">
    <property type="nucleotide sequence ID" value="NZ_JACHBU010000002.1"/>
</dbReference>
<sequence>MRIEERDFPAIADDYVLGLLDAAEAAEVEAAIERDGGLAEAVARARERFLPLDTSVEPAPVSSALWDAISSRLPEQPGAAAPSLASVSPRLPLAGNDNSRSGWRATAISAIAASLILAGGLVWSVTRVNEPLVVAVLLNEAGEIQAVVEDFGNDTASVKLLNDFAVPQDKTMQVWTLPSREMGPMSLGLLEQSHSAKLSGSTLPRPQETQLYEITLEQAGGSPTGRPTGPILAKGFAKLAR</sequence>
<dbReference type="GO" id="GO:0005886">
    <property type="term" value="C:plasma membrane"/>
    <property type="evidence" value="ECO:0007669"/>
    <property type="project" value="InterPro"/>
</dbReference>
<gene>
    <name evidence="2" type="ORF">F4695_001153</name>
</gene>
<accession>A0A7X0JJJ1</accession>